<protein>
    <submittedName>
        <fullName evidence="1">Unnamed protein product</fullName>
    </submittedName>
</protein>
<comment type="caution">
    <text evidence="1">The sequence shown here is derived from an EMBL/GenBank/DDBJ whole genome shotgun (WGS) entry which is preliminary data.</text>
</comment>
<dbReference type="OrthoDB" id="128115at2759"/>
<dbReference type="AlphaFoldDB" id="A0A9W6TKG9"/>
<sequence length="395" mass="44465">MDTFLSLLDGFEDLDRYLKDVEYSFPSSDEEAAELVKEKKLNKQRRKNLDDNLKIVNEAILKSAHDIKRQSNKQYDHDDNLQKLHDDSEAAYQAYGEAQKRYEEAKKAVKGSNSKAARSALKAAQSAMKATKAVYSAKGAGVAPLEGVVRRGRTYNLNEIQGLATPSAYVYRQLGSKYIRLPDLDAKTLVIVQPNRRKCGPKCQISDSLQTMIRTLVYKNHIDQAAYDKLSIDDKKLFKEILAITHLQYNFHDKLTDPLETLRAEYDKLKGELDLGNDNPSIIKQLKSLTVDINMFFFNPRIISSSGGSYGDNADLNVAELKSIMKNLIINDRPQKTQAAVWATDLDKSIRKVDASTQTEGGRVWAYQPKRAQRAPGGGFTPHQKKTKTVKTFAI</sequence>
<proteinExistence type="predicted"/>
<dbReference type="EMBL" id="BSXW01000233">
    <property type="protein sequence ID" value="GMF15925.1"/>
    <property type="molecule type" value="Genomic_DNA"/>
</dbReference>
<accession>A0A9W6TKG9</accession>
<evidence type="ECO:0000313" key="2">
    <source>
        <dbReference type="Proteomes" id="UP001165083"/>
    </source>
</evidence>
<organism evidence="1 2">
    <name type="scientific">Phytophthora lilii</name>
    <dbReference type="NCBI Taxonomy" id="2077276"/>
    <lineage>
        <taxon>Eukaryota</taxon>
        <taxon>Sar</taxon>
        <taxon>Stramenopiles</taxon>
        <taxon>Oomycota</taxon>
        <taxon>Peronosporomycetes</taxon>
        <taxon>Peronosporales</taxon>
        <taxon>Peronosporaceae</taxon>
        <taxon>Phytophthora</taxon>
    </lineage>
</organism>
<name>A0A9W6TKG9_9STRA</name>
<keyword evidence="2" id="KW-1185">Reference proteome</keyword>
<evidence type="ECO:0000313" key="1">
    <source>
        <dbReference type="EMBL" id="GMF15925.1"/>
    </source>
</evidence>
<reference evidence="1" key="1">
    <citation type="submission" date="2023-04" db="EMBL/GenBank/DDBJ databases">
        <title>Phytophthora lilii NBRC 32176.</title>
        <authorList>
            <person name="Ichikawa N."/>
            <person name="Sato H."/>
            <person name="Tonouchi N."/>
        </authorList>
    </citation>
    <scope>NUCLEOTIDE SEQUENCE</scope>
    <source>
        <strain evidence="1">NBRC 32176</strain>
    </source>
</reference>
<dbReference type="Proteomes" id="UP001165083">
    <property type="component" value="Unassembled WGS sequence"/>
</dbReference>
<gene>
    <name evidence="1" type="ORF">Plil01_000556600</name>
</gene>